<comment type="caution">
    <text evidence="2">The sequence shown here is derived from an EMBL/GenBank/DDBJ whole genome shotgun (WGS) entry which is preliminary data.</text>
</comment>
<evidence type="ECO:0000256" key="1">
    <source>
        <dbReference type="SAM" id="SignalP"/>
    </source>
</evidence>
<feature type="chain" id="PRO_5045173645" description="2-phosphosulfolactate phosphatase" evidence="1">
    <location>
        <begin position="18"/>
        <end position="219"/>
    </location>
</feature>
<evidence type="ECO:0000313" key="3">
    <source>
        <dbReference type="Proteomes" id="UP001225644"/>
    </source>
</evidence>
<gene>
    <name evidence="2" type="ORF">J2Z49_001711</name>
</gene>
<proteinExistence type="predicted"/>
<keyword evidence="3" id="KW-1185">Reference proteome</keyword>
<organism evidence="2 3">
    <name type="scientific">Desulfofundulus luciae</name>
    <dbReference type="NCBI Taxonomy" id="74702"/>
    <lineage>
        <taxon>Bacteria</taxon>
        <taxon>Bacillati</taxon>
        <taxon>Bacillota</taxon>
        <taxon>Clostridia</taxon>
        <taxon>Eubacteriales</taxon>
        <taxon>Peptococcaceae</taxon>
        <taxon>Desulfofundulus</taxon>
    </lineage>
</organism>
<sequence length="219" mass="21740">MLPAVILTANASGAALAARQGLVVMVVDVIDMSTSLEAALDEGAAAVFGASPDAARPPVPVDPAGVGRLAGERARALDTGVVVIAEPRTGTGEQRKAGIQKVLGGIAAAGARLEAVIPNLGASVYELADFRGRVVVAATGSGGVAFDAALTAGAPAVLAGTVARTRHKKGKDPALAAAARAVAAAKKMHRGIAVVAASGNSMEDLLAAGYIHRLILELF</sequence>
<evidence type="ECO:0008006" key="4">
    <source>
        <dbReference type="Google" id="ProtNLM"/>
    </source>
</evidence>
<protein>
    <recommendedName>
        <fullName evidence="4">2-phosphosulfolactate phosphatase</fullName>
    </recommendedName>
</protein>
<feature type="signal peptide" evidence="1">
    <location>
        <begin position="1"/>
        <end position="17"/>
    </location>
</feature>
<name>A0ABU0B2U9_9FIRM</name>
<dbReference type="Proteomes" id="UP001225644">
    <property type="component" value="Unassembled WGS sequence"/>
</dbReference>
<keyword evidence="1" id="KW-0732">Signal</keyword>
<dbReference type="RefSeq" id="WP_307401976.1">
    <property type="nucleotide sequence ID" value="NZ_JAUSUX010000011.1"/>
</dbReference>
<reference evidence="2 3" key="1">
    <citation type="submission" date="2023-07" db="EMBL/GenBank/DDBJ databases">
        <title>Genomic Encyclopedia of Type Strains, Phase IV (KMG-IV): sequencing the most valuable type-strain genomes for metagenomic binning, comparative biology and taxonomic classification.</title>
        <authorList>
            <person name="Goeker M."/>
        </authorList>
    </citation>
    <scope>NUCLEOTIDE SEQUENCE [LARGE SCALE GENOMIC DNA]</scope>
    <source>
        <strain evidence="2 3">DSM 12396</strain>
    </source>
</reference>
<evidence type="ECO:0000313" key="2">
    <source>
        <dbReference type="EMBL" id="MDQ0286597.1"/>
    </source>
</evidence>
<accession>A0ABU0B2U9</accession>
<dbReference type="EMBL" id="JAUSUX010000011">
    <property type="protein sequence ID" value="MDQ0286597.1"/>
    <property type="molecule type" value="Genomic_DNA"/>
</dbReference>